<comment type="subcellular location">
    <subcellularLocation>
        <location evidence="7">Cytoplasm</location>
    </subcellularLocation>
</comment>
<organism evidence="8 9">
    <name type="scientific">Horticoccus luteus</name>
    <dbReference type="NCBI Taxonomy" id="2862869"/>
    <lineage>
        <taxon>Bacteria</taxon>
        <taxon>Pseudomonadati</taxon>
        <taxon>Verrucomicrobiota</taxon>
        <taxon>Opitutia</taxon>
        <taxon>Opitutales</taxon>
        <taxon>Opitutaceae</taxon>
        <taxon>Horticoccus</taxon>
    </lineage>
</organism>
<dbReference type="GO" id="GO:0006364">
    <property type="term" value="P:rRNA processing"/>
    <property type="evidence" value="ECO:0007669"/>
    <property type="project" value="UniProtKB-UniRule"/>
</dbReference>
<gene>
    <name evidence="7 8" type="primary">ybeY</name>
    <name evidence="8" type="ORF">K0B96_05415</name>
</gene>
<dbReference type="AlphaFoldDB" id="A0A8F9TZS8"/>
<dbReference type="Proteomes" id="UP000825051">
    <property type="component" value="Chromosome"/>
</dbReference>
<dbReference type="PANTHER" id="PTHR46986">
    <property type="entry name" value="ENDORIBONUCLEASE YBEY, CHLOROPLASTIC"/>
    <property type="match status" value="1"/>
</dbReference>
<evidence type="ECO:0000256" key="2">
    <source>
        <dbReference type="ARBA" id="ARBA00022722"/>
    </source>
</evidence>
<feature type="binding site" evidence="7">
    <location>
        <position position="116"/>
    </location>
    <ligand>
        <name>Zn(2+)</name>
        <dbReference type="ChEBI" id="CHEBI:29105"/>
        <note>catalytic</note>
    </ligand>
</feature>
<evidence type="ECO:0000313" key="8">
    <source>
        <dbReference type="EMBL" id="QYM80763.1"/>
    </source>
</evidence>
<sequence length="156" mass="17266">MLVDPRTLAIANRYPRLRVPRRELTRALAILDRHAARFRGGCPPGELSLVFLTDTALARLHADFLADPTTTDVITFEGDAAVGLAGEVCVSVDTAARYARAHRRDFATELTLYVVHGWLHLAGYDDLEPVKKRAMRRAEARALQLIATVGVPPFHI</sequence>
<keyword evidence="7" id="KW-0698">rRNA processing</keyword>
<dbReference type="Pfam" id="PF02130">
    <property type="entry name" value="YbeY"/>
    <property type="match status" value="1"/>
</dbReference>
<dbReference type="EMBL" id="CP080507">
    <property type="protein sequence ID" value="QYM80763.1"/>
    <property type="molecule type" value="Genomic_DNA"/>
</dbReference>
<evidence type="ECO:0000256" key="4">
    <source>
        <dbReference type="ARBA" id="ARBA00022759"/>
    </source>
</evidence>
<name>A0A8F9TZS8_9BACT</name>
<evidence type="ECO:0000256" key="3">
    <source>
        <dbReference type="ARBA" id="ARBA00022723"/>
    </source>
</evidence>
<keyword evidence="9" id="KW-1185">Reference proteome</keyword>
<keyword evidence="7" id="KW-0690">Ribosome biogenesis</keyword>
<keyword evidence="3 7" id="KW-0479">Metal-binding</keyword>
<evidence type="ECO:0000256" key="5">
    <source>
        <dbReference type="ARBA" id="ARBA00022801"/>
    </source>
</evidence>
<dbReference type="InterPro" id="IPR002036">
    <property type="entry name" value="YbeY"/>
</dbReference>
<comment type="cofactor">
    <cofactor evidence="7">
        <name>Zn(2+)</name>
        <dbReference type="ChEBI" id="CHEBI:29105"/>
    </cofactor>
    <text evidence="7">Binds 1 zinc ion.</text>
</comment>
<keyword evidence="6 7" id="KW-0862">Zinc</keyword>
<proteinExistence type="inferred from homology"/>
<dbReference type="GO" id="GO:0008270">
    <property type="term" value="F:zinc ion binding"/>
    <property type="evidence" value="ECO:0007669"/>
    <property type="project" value="UniProtKB-UniRule"/>
</dbReference>
<dbReference type="SUPFAM" id="SSF55486">
    <property type="entry name" value="Metalloproteases ('zincins'), catalytic domain"/>
    <property type="match status" value="1"/>
</dbReference>
<dbReference type="InterPro" id="IPR020549">
    <property type="entry name" value="YbeY_CS"/>
</dbReference>
<evidence type="ECO:0000256" key="1">
    <source>
        <dbReference type="ARBA" id="ARBA00010875"/>
    </source>
</evidence>
<protein>
    <recommendedName>
        <fullName evidence="7">Endoribonuclease YbeY</fullName>
        <ecNumber evidence="7">3.1.-.-</ecNumber>
    </recommendedName>
</protein>
<dbReference type="GO" id="GO:0004222">
    <property type="term" value="F:metalloendopeptidase activity"/>
    <property type="evidence" value="ECO:0007669"/>
    <property type="project" value="InterPro"/>
</dbReference>
<dbReference type="PROSITE" id="PS01306">
    <property type="entry name" value="UPF0054"/>
    <property type="match status" value="1"/>
</dbReference>
<comment type="function">
    <text evidence="7">Single strand-specific metallo-endoribonuclease involved in late-stage 70S ribosome quality control and in maturation of the 3' terminus of the 16S rRNA.</text>
</comment>
<keyword evidence="4 7" id="KW-0255">Endonuclease</keyword>
<dbReference type="KEGG" id="ole:K0B96_05415"/>
<keyword evidence="5 7" id="KW-0378">Hydrolase</keyword>
<dbReference type="GO" id="GO:0004521">
    <property type="term" value="F:RNA endonuclease activity"/>
    <property type="evidence" value="ECO:0007669"/>
    <property type="project" value="UniProtKB-UniRule"/>
</dbReference>
<dbReference type="EC" id="3.1.-.-" evidence="7"/>
<evidence type="ECO:0000256" key="6">
    <source>
        <dbReference type="ARBA" id="ARBA00022833"/>
    </source>
</evidence>
<feature type="binding site" evidence="7">
    <location>
        <position position="126"/>
    </location>
    <ligand>
        <name>Zn(2+)</name>
        <dbReference type="ChEBI" id="CHEBI:29105"/>
        <note>catalytic</note>
    </ligand>
</feature>
<reference evidence="8" key="1">
    <citation type="submission" date="2021-08" db="EMBL/GenBank/DDBJ databases">
        <title>Genome of a novel bacterium of the phylum Verrucomicrobia, Oleiharenicola sp. KSB-15.</title>
        <authorList>
            <person name="Chung J.-H."/>
            <person name="Ahn J.-H."/>
            <person name="Yoon Y."/>
            <person name="Kim D.-Y."/>
            <person name="An S.-H."/>
            <person name="Park I."/>
            <person name="Yeon J."/>
        </authorList>
    </citation>
    <scope>NUCLEOTIDE SEQUENCE</scope>
    <source>
        <strain evidence="8">KSB-15</strain>
    </source>
</reference>
<keyword evidence="2 7" id="KW-0540">Nuclease</keyword>
<dbReference type="GO" id="GO:0005737">
    <property type="term" value="C:cytoplasm"/>
    <property type="evidence" value="ECO:0007669"/>
    <property type="project" value="UniProtKB-SubCell"/>
</dbReference>
<keyword evidence="7" id="KW-0963">Cytoplasm</keyword>
<dbReference type="PANTHER" id="PTHR46986:SF1">
    <property type="entry name" value="ENDORIBONUCLEASE YBEY, CHLOROPLASTIC"/>
    <property type="match status" value="1"/>
</dbReference>
<dbReference type="Gene3D" id="3.40.390.30">
    <property type="entry name" value="Metalloproteases ('zincins'), catalytic domain"/>
    <property type="match status" value="1"/>
</dbReference>
<evidence type="ECO:0000256" key="7">
    <source>
        <dbReference type="HAMAP-Rule" id="MF_00009"/>
    </source>
</evidence>
<dbReference type="InterPro" id="IPR023091">
    <property type="entry name" value="MetalPrtase_cat_dom_sf_prd"/>
</dbReference>
<accession>A0A8F9TZS8</accession>
<dbReference type="HAMAP" id="MF_00009">
    <property type="entry name" value="Endoribonucl_YbeY"/>
    <property type="match status" value="1"/>
</dbReference>
<comment type="similarity">
    <text evidence="1 7">Belongs to the endoribonuclease YbeY family.</text>
</comment>
<dbReference type="NCBIfam" id="TIGR00043">
    <property type="entry name" value="rRNA maturation RNase YbeY"/>
    <property type="match status" value="1"/>
</dbReference>
<feature type="binding site" evidence="7">
    <location>
        <position position="120"/>
    </location>
    <ligand>
        <name>Zn(2+)</name>
        <dbReference type="ChEBI" id="CHEBI:29105"/>
        <note>catalytic</note>
    </ligand>
</feature>
<evidence type="ECO:0000313" key="9">
    <source>
        <dbReference type="Proteomes" id="UP000825051"/>
    </source>
</evidence>